<sequence>MIAELNGATIKRSSEKAIGSCPKVSLSLMRLNGFKITSYDKHEHLCTVNNPVTPFCQYRSVDRVMGLLDFPLLDVTSVKHPLRQYMYFRIDLKRSSV</sequence>
<proteinExistence type="predicted"/>
<name>A0ACC0VX69_9STRA</name>
<evidence type="ECO:0000313" key="1">
    <source>
        <dbReference type="EMBL" id="KAI9911092.1"/>
    </source>
</evidence>
<gene>
    <name evidence="1" type="ORF">PsorP6_009808</name>
</gene>
<comment type="caution">
    <text evidence="1">The sequence shown here is derived from an EMBL/GenBank/DDBJ whole genome shotgun (WGS) entry which is preliminary data.</text>
</comment>
<evidence type="ECO:0000313" key="2">
    <source>
        <dbReference type="Proteomes" id="UP001163321"/>
    </source>
</evidence>
<organism evidence="1 2">
    <name type="scientific">Peronosclerospora sorghi</name>
    <dbReference type="NCBI Taxonomy" id="230839"/>
    <lineage>
        <taxon>Eukaryota</taxon>
        <taxon>Sar</taxon>
        <taxon>Stramenopiles</taxon>
        <taxon>Oomycota</taxon>
        <taxon>Peronosporomycetes</taxon>
        <taxon>Peronosporales</taxon>
        <taxon>Peronosporaceae</taxon>
        <taxon>Peronosclerospora</taxon>
    </lineage>
</organism>
<reference evidence="1 2" key="1">
    <citation type="journal article" date="2022" name="bioRxiv">
        <title>The genome of the oomycete Peronosclerospora sorghi, a cosmopolitan pathogen of maize and sorghum, is inflated with dispersed pseudogenes.</title>
        <authorList>
            <person name="Fletcher K."/>
            <person name="Martin F."/>
            <person name="Isakeit T."/>
            <person name="Cavanaugh K."/>
            <person name="Magill C."/>
            <person name="Michelmore R."/>
        </authorList>
    </citation>
    <scope>NUCLEOTIDE SEQUENCE [LARGE SCALE GENOMIC DNA]</scope>
    <source>
        <strain evidence="1">P6</strain>
    </source>
</reference>
<dbReference type="Proteomes" id="UP001163321">
    <property type="component" value="Chromosome 5"/>
</dbReference>
<keyword evidence="2" id="KW-1185">Reference proteome</keyword>
<accession>A0ACC0VX69</accession>
<dbReference type="EMBL" id="CM047584">
    <property type="protein sequence ID" value="KAI9911092.1"/>
    <property type="molecule type" value="Genomic_DNA"/>
</dbReference>
<protein>
    <submittedName>
        <fullName evidence="1">Uncharacterized protein</fullName>
    </submittedName>
</protein>